<keyword evidence="3" id="KW-0677">Repeat</keyword>
<evidence type="ECO:0000259" key="7">
    <source>
        <dbReference type="PROSITE" id="PS50026"/>
    </source>
</evidence>
<dbReference type="FunFam" id="2.10.25.10:FF:000038">
    <property type="entry name" value="Fibrillin 2"/>
    <property type="match status" value="1"/>
</dbReference>
<dbReference type="OrthoDB" id="10066810at2759"/>
<dbReference type="PANTHER" id="PTHR24042:SF5">
    <property type="entry name" value="EGF-LIKE CALCIUM-BINDING DOMAIN-CONTAINING PROTEIN"/>
    <property type="match status" value="1"/>
</dbReference>
<dbReference type="InterPro" id="IPR051586">
    <property type="entry name" value="PKC-binding_NELL"/>
</dbReference>
<comment type="caution">
    <text evidence="6">Lacks conserved residue(s) required for the propagation of feature annotation.</text>
</comment>
<dbReference type="CDD" id="cd00054">
    <property type="entry name" value="EGF_CA"/>
    <property type="match status" value="1"/>
</dbReference>
<dbReference type="GO" id="GO:0005509">
    <property type="term" value="F:calcium ion binding"/>
    <property type="evidence" value="ECO:0007669"/>
    <property type="project" value="InterPro"/>
</dbReference>
<reference evidence="8 9" key="1">
    <citation type="journal article" date="2008" name="Nature">
        <title>The Trichoplax genome and the nature of placozoans.</title>
        <authorList>
            <person name="Srivastava M."/>
            <person name="Begovic E."/>
            <person name="Chapman J."/>
            <person name="Putnam N.H."/>
            <person name="Hellsten U."/>
            <person name="Kawashima T."/>
            <person name="Kuo A."/>
            <person name="Mitros T."/>
            <person name="Salamov A."/>
            <person name="Carpenter M.L."/>
            <person name="Signorovitch A.Y."/>
            <person name="Moreno M.A."/>
            <person name="Kamm K."/>
            <person name="Grimwood J."/>
            <person name="Schmutz J."/>
            <person name="Shapiro H."/>
            <person name="Grigoriev I.V."/>
            <person name="Buss L.W."/>
            <person name="Schierwater B."/>
            <person name="Dellaporta S.L."/>
            <person name="Rokhsar D.S."/>
        </authorList>
    </citation>
    <scope>NUCLEOTIDE SEQUENCE [LARGE SCALE GENOMIC DNA]</scope>
    <source>
        <strain evidence="8 9">Grell-BS-1999</strain>
    </source>
</reference>
<dbReference type="InterPro" id="IPR024731">
    <property type="entry name" value="NELL2-like_EGF"/>
</dbReference>
<dbReference type="InterPro" id="IPR000152">
    <property type="entry name" value="EGF-type_Asp/Asn_hydroxyl_site"/>
</dbReference>
<protein>
    <recommendedName>
        <fullName evidence="7">EGF-like domain-containing protein</fullName>
    </recommendedName>
</protein>
<dbReference type="SUPFAM" id="SSF57196">
    <property type="entry name" value="EGF/Laminin"/>
    <property type="match status" value="1"/>
</dbReference>
<keyword evidence="9" id="KW-1185">Reference proteome</keyword>
<dbReference type="KEGG" id="tad:TRIADDRAFT_53735"/>
<gene>
    <name evidence="8" type="ORF">TRIADDRAFT_53735</name>
</gene>
<dbReference type="Pfam" id="PF12947">
    <property type="entry name" value="EGF_3"/>
    <property type="match status" value="1"/>
</dbReference>
<dbReference type="PANTHER" id="PTHR24042">
    <property type="entry name" value="NEL HOMOLOG"/>
    <property type="match status" value="1"/>
</dbReference>
<keyword evidence="2" id="KW-0732">Signal</keyword>
<organism evidence="8 9">
    <name type="scientific">Trichoplax adhaerens</name>
    <name type="common">Trichoplax reptans</name>
    <dbReference type="NCBI Taxonomy" id="10228"/>
    <lineage>
        <taxon>Eukaryota</taxon>
        <taxon>Metazoa</taxon>
        <taxon>Placozoa</taxon>
        <taxon>Uniplacotomia</taxon>
        <taxon>Trichoplacea</taxon>
        <taxon>Trichoplacidae</taxon>
        <taxon>Trichoplax</taxon>
    </lineage>
</organism>
<sequence length="851" mass="92597">MYTPEASIQTESDIIADITSQDENLKETRSTILLSDVDIELSSTIGNEEEDKESTNIDNIISATDIQESSKDQSILHTLQSTIDNFEVSSPVNNIESSSIDIISDKVSIYSDGLLQTITQNVMYTPEASIQTESDIIADITSQDENLKETRSTILISDVDIELSSTIGNEEEEKESTNIDNIISATDIQESSKDQSILYTLQSTIDNFEVSSPVNNIESNSIDIISDKISIYSDGLSQTNTQNIMYTPEASIQTESDIIADITSQDEHLQETQSTTLISDVSIELSNTIQSEEEKSTNIDNSILTTDIQESSEDQPILHTLQSTIDNFKISSSVDNIESNSIDIISDKVSIYSDGLLQTITQNIMYTPEASIQTGSDIIADITSQDENLQETRSTTLISDVDIELSSTIGNEEEEKESTNIDNIISPTGGNEIVVTKSIGFMYHSSDQSAVTDEFSSVEIFNNALSISVNHSNFQTIQENSDFELSNIISTNGYASLPPIELSTQEYASRSNHETYLLQASSDSINGFTMFNSLSSLVDSVSSNGNFEQIASVPESGISSMESVNDAVTFTNAVGPFQSIFNSRNDISLSQWNNIAGASYAVTTSDPLIAFVGSVSSDHYSHTINHETQSILIMASTDSSSESNSSAPDDIYSEIRGSISSSAVDTLTISMNNYSMLSSSTYPFPLDPHETQSSTHTHYGESYRESPASILLDHKSNVTSFVQSSNLAQIVNVTGSDGLDNVETSSSIVAFSPTFFSSFYSGDGNIYDQSSTNSMIDDNIAPEPSSVLENTETISKQQTIEDCSTNMNLCDTNAICTNTLGSFICSCVTGFTGNGTFCEGKEFQSLYLHFL</sequence>
<dbReference type="EMBL" id="DS985242">
    <property type="protein sequence ID" value="EDV27738.1"/>
    <property type="molecule type" value="Genomic_DNA"/>
</dbReference>
<evidence type="ECO:0000256" key="3">
    <source>
        <dbReference type="ARBA" id="ARBA00022737"/>
    </source>
</evidence>
<dbReference type="CTD" id="6750787"/>
<dbReference type="InterPro" id="IPR001881">
    <property type="entry name" value="EGF-like_Ca-bd_dom"/>
</dbReference>
<accession>B3RQ09</accession>
<evidence type="ECO:0000256" key="4">
    <source>
        <dbReference type="ARBA" id="ARBA00023157"/>
    </source>
</evidence>
<evidence type="ECO:0000256" key="1">
    <source>
        <dbReference type="ARBA" id="ARBA00022536"/>
    </source>
</evidence>
<evidence type="ECO:0000313" key="9">
    <source>
        <dbReference type="Proteomes" id="UP000009022"/>
    </source>
</evidence>
<dbReference type="PROSITE" id="PS00010">
    <property type="entry name" value="ASX_HYDROXYL"/>
    <property type="match status" value="1"/>
</dbReference>
<dbReference type="SMART" id="SM00179">
    <property type="entry name" value="EGF_CA"/>
    <property type="match status" value="1"/>
</dbReference>
<dbReference type="AlphaFoldDB" id="B3RQ09"/>
<proteinExistence type="predicted"/>
<evidence type="ECO:0000256" key="2">
    <source>
        <dbReference type="ARBA" id="ARBA00022729"/>
    </source>
</evidence>
<dbReference type="PhylomeDB" id="B3RQ09"/>
<dbReference type="PROSITE" id="PS50026">
    <property type="entry name" value="EGF_3"/>
    <property type="match status" value="1"/>
</dbReference>
<dbReference type="PROSITE" id="PS01186">
    <property type="entry name" value="EGF_2"/>
    <property type="match status" value="1"/>
</dbReference>
<name>B3RQ09_TRIAD</name>
<dbReference type="HOGENOM" id="CLU_335356_0_0_1"/>
<dbReference type="OMA" id="GTICYER"/>
<dbReference type="RefSeq" id="XP_002109572.1">
    <property type="nucleotide sequence ID" value="XM_002109536.1"/>
</dbReference>
<dbReference type="Proteomes" id="UP000009022">
    <property type="component" value="Unassembled WGS sequence"/>
</dbReference>
<keyword evidence="5" id="KW-0325">Glycoprotein</keyword>
<evidence type="ECO:0000256" key="5">
    <source>
        <dbReference type="ARBA" id="ARBA00023180"/>
    </source>
</evidence>
<dbReference type="InterPro" id="IPR000742">
    <property type="entry name" value="EGF"/>
</dbReference>
<dbReference type="SMART" id="SM00181">
    <property type="entry name" value="EGF"/>
    <property type="match status" value="1"/>
</dbReference>
<dbReference type="InParanoid" id="B3RQ09"/>
<dbReference type="Gene3D" id="2.10.25.10">
    <property type="entry name" value="Laminin"/>
    <property type="match status" value="1"/>
</dbReference>
<evidence type="ECO:0000256" key="6">
    <source>
        <dbReference type="PROSITE-ProRule" id="PRU00076"/>
    </source>
</evidence>
<feature type="domain" description="EGF-like" evidence="7">
    <location>
        <begin position="799"/>
        <end position="839"/>
    </location>
</feature>
<keyword evidence="4" id="KW-1015">Disulfide bond</keyword>
<evidence type="ECO:0000313" key="8">
    <source>
        <dbReference type="EMBL" id="EDV27738.1"/>
    </source>
</evidence>
<keyword evidence="1 6" id="KW-0245">EGF-like domain</keyword>
<dbReference type="GeneID" id="6750787"/>